<proteinExistence type="predicted"/>
<dbReference type="InParanoid" id="A0A2G5C2Z2"/>
<keyword evidence="3" id="KW-1185">Reference proteome</keyword>
<sequence length="131" mass="15393">MGRQDSELVVTHSSIALLQERFKQLEKMKEMREQRELLRLFPEQESRISSSTMHYKTSSRRYCNPELSLSPSSSSSQGSPNSFRQEFQNKRTDYGDVESRLSLNLWHTTNRATFRTSYIRDNNEVDTSLHL</sequence>
<reference evidence="2 3" key="1">
    <citation type="submission" date="2017-09" db="EMBL/GenBank/DDBJ databases">
        <title>WGS assembly of Aquilegia coerulea Goldsmith.</title>
        <authorList>
            <person name="Hodges S."/>
            <person name="Kramer E."/>
            <person name="Nordborg M."/>
            <person name="Tomkins J."/>
            <person name="Borevitz J."/>
            <person name="Derieg N."/>
            <person name="Yan J."/>
            <person name="Mihaltcheva S."/>
            <person name="Hayes R.D."/>
            <person name="Rokhsar D."/>
        </authorList>
    </citation>
    <scope>NUCLEOTIDE SEQUENCE [LARGE SCALE GENOMIC DNA]</scope>
    <source>
        <strain evidence="3">cv. Goldsmith</strain>
    </source>
</reference>
<name>A0A2G5C2Z2_AQUCA</name>
<feature type="compositionally biased region" description="Polar residues" evidence="1">
    <location>
        <begin position="47"/>
        <end position="56"/>
    </location>
</feature>
<dbReference type="OrthoDB" id="671858at2759"/>
<accession>A0A2G5C2Z2</accession>
<dbReference type="PANTHER" id="PTHR34570">
    <property type="entry name" value="OS03G0593100 PROTEIN"/>
    <property type="match status" value="1"/>
</dbReference>
<evidence type="ECO:0000256" key="1">
    <source>
        <dbReference type="SAM" id="MobiDB-lite"/>
    </source>
</evidence>
<feature type="compositionally biased region" description="Low complexity" evidence="1">
    <location>
        <begin position="67"/>
        <end position="82"/>
    </location>
</feature>
<dbReference type="EMBL" id="KZ305126">
    <property type="protein sequence ID" value="PIA25643.1"/>
    <property type="molecule type" value="Genomic_DNA"/>
</dbReference>
<evidence type="ECO:0000313" key="2">
    <source>
        <dbReference type="EMBL" id="PIA25643.1"/>
    </source>
</evidence>
<protein>
    <submittedName>
        <fullName evidence="2">Uncharacterized protein</fullName>
    </submittedName>
</protein>
<dbReference type="AlphaFoldDB" id="A0A2G5C2Z2"/>
<organism evidence="2 3">
    <name type="scientific">Aquilegia coerulea</name>
    <name type="common">Rocky mountain columbine</name>
    <dbReference type="NCBI Taxonomy" id="218851"/>
    <lineage>
        <taxon>Eukaryota</taxon>
        <taxon>Viridiplantae</taxon>
        <taxon>Streptophyta</taxon>
        <taxon>Embryophyta</taxon>
        <taxon>Tracheophyta</taxon>
        <taxon>Spermatophyta</taxon>
        <taxon>Magnoliopsida</taxon>
        <taxon>Ranunculales</taxon>
        <taxon>Ranunculaceae</taxon>
        <taxon>Thalictroideae</taxon>
        <taxon>Aquilegia</taxon>
    </lineage>
</organism>
<dbReference type="Proteomes" id="UP000230069">
    <property type="component" value="Unassembled WGS sequence"/>
</dbReference>
<feature type="region of interest" description="Disordered" evidence="1">
    <location>
        <begin position="46"/>
        <end position="91"/>
    </location>
</feature>
<dbReference type="FunCoup" id="A0A2G5C2Z2">
    <property type="interactions" value="123"/>
</dbReference>
<gene>
    <name evidence="2" type="ORF">AQUCO_11000048v1</name>
</gene>
<dbReference type="PANTHER" id="PTHR34570:SF12">
    <property type="entry name" value="EXPRESSED PROTEIN"/>
    <property type="match status" value="1"/>
</dbReference>
<evidence type="ECO:0000313" key="3">
    <source>
        <dbReference type="Proteomes" id="UP000230069"/>
    </source>
</evidence>